<comment type="subunit">
    <text evidence="7">Interacts directly with the sensor histidine kinase ComP and stimulates its activity.</text>
</comment>
<keyword evidence="5" id="KW-0449">Lipoprotein</keyword>
<dbReference type="RefSeq" id="WP_006038475.1">
    <property type="nucleotide sequence ID" value="NZ_AEDD01000006.1"/>
</dbReference>
<evidence type="ECO:0000313" key="10">
    <source>
        <dbReference type="EMBL" id="EFM10571.1"/>
    </source>
</evidence>
<dbReference type="GO" id="GO:0005186">
    <property type="term" value="F:pheromone activity"/>
    <property type="evidence" value="ECO:0007669"/>
    <property type="project" value="UniProtKB-KW"/>
</dbReference>
<keyword evidence="3" id="KW-0588">Pheromone</keyword>
<evidence type="ECO:0000256" key="9">
    <source>
        <dbReference type="ARBA" id="ARBA00030321"/>
    </source>
</evidence>
<dbReference type="STRING" id="717606.PaecuDRAFT_2481"/>
<gene>
    <name evidence="10" type="ORF">PaecuDRAFT_2481</name>
</gene>
<keyword evidence="4" id="KW-0178">Competence</keyword>
<keyword evidence="2" id="KW-0964">Secreted</keyword>
<evidence type="ECO:0000256" key="8">
    <source>
        <dbReference type="ARBA" id="ARBA00029545"/>
    </source>
</evidence>
<dbReference type="Proteomes" id="UP000005387">
    <property type="component" value="Unassembled WGS sequence"/>
</dbReference>
<dbReference type="Pfam" id="PF05952">
    <property type="entry name" value="ComX"/>
    <property type="match status" value="1"/>
</dbReference>
<evidence type="ECO:0000256" key="3">
    <source>
        <dbReference type="ARBA" id="ARBA00023044"/>
    </source>
</evidence>
<evidence type="ECO:0000256" key="6">
    <source>
        <dbReference type="ARBA" id="ARBA00023289"/>
    </source>
</evidence>
<organism evidence="10 11">
    <name type="scientific">Paenibacillus curdlanolyticus YK9</name>
    <dbReference type="NCBI Taxonomy" id="717606"/>
    <lineage>
        <taxon>Bacteria</taxon>
        <taxon>Bacillati</taxon>
        <taxon>Bacillota</taxon>
        <taxon>Bacilli</taxon>
        <taxon>Bacillales</taxon>
        <taxon>Paenibacillaceae</taxon>
        <taxon>Paenibacillus</taxon>
    </lineage>
</organism>
<dbReference type="InterPro" id="IPR009233">
    <property type="entry name" value="Competence_ComX_Bacillus"/>
</dbReference>
<dbReference type="GO" id="GO:0005576">
    <property type="term" value="C:extracellular region"/>
    <property type="evidence" value="ECO:0007669"/>
    <property type="project" value="UniProtKB-SubCell"/>
</dbReference>
<dbReference type="AlphaFoldDB" id="E0I9Z4"/>
<evidence type="ECO:0000256" key="2">
    <source>
        <dbReference type="ARBA" id="ARBA00022525"/>
    </source>
</evidence>
<evidence type="ECO:0000313" key="11">
    <source>
        <dbReference type="Proteomes" id="UP000005387"/>
    </source>
</evidence>
<reference evidence="10 11" key="1">
    <citation type="submission" date="2010-07" db="EMBL/GenBank/DDBJ databases">
        <title>The draft genome of Paenibacillus curdlanolyticus YK9.</title>
        <authorList>
            <consortium name="US DOE Joint Genome Institute (JGI-PGF)"/>
            <person name="Lucas S."/>
            <person name="Copeland A."/>
            <person name="Lapidus A."/>
            <person name="Cheng J.-F."/>
            <person name="Bruce D."/>
            <person name="Goodwin L."/>
            <person name="Pitluck S."/>
            <person name="Land M.L."/>
            <person name="Hauser L."/>
            <person name="Chang Y.-J."/>
            <person name="Jeffries C."/>
            <person name="Anderson I.J."/>
            <person name="Johnson E."/>
            <person name="Loganathan U."/>
            <person name="Mulhopadhyay B."/>
            <person name="Kyrpides N."/>
            <person name="Woyke T.J."/>
        </authorList>
    </citation>
    <scope>NUCLEOTIDE SEQUENCE [LARGE SCALE GENOMIC DNA]</scope>
    <source>
        <strain evidence="10 11">YK9</strain>
    </source>
</reference>
<proteinExistence type="predicted"/>
<keyword evidence="6" id="KW-0636">Prenylation</keyword>
<evidence type="ECO:0000256" key="1">
    <source>
        <dbReference type="ARBA" id="ARBA00004613"/>
    </source>
</evidence>
<protein>
    <recommendedName>
        <fullName evidence="8">ComX pheromone</fullName>
    </recommendedName>
    <alternativeName>
        <fullName evidence="9">Competence pheromone</fullName>
    </alternativeName>
</protein>
<accession>E0I9Z4</accession>
<comment type="subcellular location">
    <subcellularLocation>
        <location evidence="1">Secreted</location>
    </subcellularLocation>
</comment>
<name>E0I9Z4_9BACL</name>
<evidence type="ECO:0000256" key="5">
    <source>
        <dbReference type="ARBA" id="ARBA00023288"/>
    </source>
</evidence>
<sequence>MIKNVIAQLKQSPEMMSQFLQGRLVPAGVSATEHQVMIEIMRAQKSPEDKLNRGQYWWD</sequence>
<keyword evidence="11" id="KW-1185">Reference proteome</keyword>
<evidence type="ECO:0000256" key="7">
    <source>
        <dbReference type="ARBA" id="ARBA00029483"/>
    </source>
</evidence>
<dbReference type="EMBL" id="AEDD01000006">
    <property type="protein sequence ID" value="EFM10571.1"/>
    <property type="molecule type" value="Genomic_DNA"/>
</dbReference>
<dbReference type="GO" id="GO:0030420">
    <property type="term" value="P:establishment of competence for transformation"/>
    <property type="evidence" value="ECO:0007669"/>
    <property type="project" value="UniProtKB-KW"/>
</dbReference>
<evidence type="ECO:0000256" key="4">
    <source>
        <dbReference type="ARBA" id="ARBA00023287"/>
    </source>
</evidence>